<evidence type="ECO:0000256" key="6">
    <source>
        <dbReference type="ARBA" id="ARBA00022842"/>
    </source>
</evidence>
<evidence type="ECO:0000256" key="3">
    <source>
        <dbReference type="ARBA" id="ARBA00022618"/>
    </source>
</evidence>
<dbReference type="Gene3D" id="3.40.50.300">
    <property type="entry name" value="P-loop containing nucleotide triphosphate hydrolases"/>
    <property type="match status" value="1"/>
</dbReference>
<dbReference type="PROSITE" id="PS51706">
    <property type="entry name" value="G_ENGB"/>
    <property type="match status" value="1"/>
</dbReference>
<dbReference type="HAMAP" id="MF_00321">
    <property type="entry name" value="GTPase_EngB"/>
    <property type="match status" value="1"/>
</dbReference>
<dbReference type="InterPro" id="IPR019987">
    <property type="entry name" value="GTP-bd_ribosome_bio_YsxC"/>
</dbReference>
<evidence type="ECO:0000256" key="4">
    <source>
        <dbReference type="ARBA" id="ARBA00022723"/>
    </source>
</evidence>
<gene>
    <name evidence="11" type="ORF">BOVATA_013160</name>
</gene>
<keyword evidence="7" id="KW-0342">GTP-binding</keyword>
<evidence type="ECO:0000259" key="10">
    <source>
        <dbReference type="PROSITE" id="PS51706"/>
    </source>
</evidence>
<keyword evidence="5" id="KW-0547">Nucleotide-binding</keyword>
<evidence type="ECO:0000313" key="12">
    <source>
        <dbReference type="Proteomes" id="UP000236319"/>
    </source>
</evidence>
<dbReference type="PANTHER" id="PTHR11649">
    <property type="entry name" value="MSS1/TRME-RELATED GTP-BINDING PROTEIN"/>
    <property type="match status" value="1"/>
</dbReference>
<dbReference type="GO" id="GO:0046872">
    <property type="term" value="F:metal ion binding"/>
    <property type="evidence" value="ECO:0007669"/>
    <property type="project" value="UniProtKB-KW"/>
</dbReference>
<dbReference type="RefSeq" id="XP_028866066.1">
    <property type="nucleotide sequence ID" value="XM_029010233.1"/>
</dbReference>
<evidence type="ECO:0000256" key="8">
    <source>
        <dbReference type="ARBA" id="ARBA00023210"/>
    </source>
</evidence>
<keyword evidence="9" id="KW-0131">Cell cycle</keyword>
<accession>A0A2H6KA08</accession>
<reference evidence="11 12" key="1">
    <citation type="journal article" date="2017" name="BMC Genomics">
        <title>Whole-genome assembly of Babesia ovata and comparative genomics between closely related pathogens.</title>
        <authorList>
            <person name="Yamagishi J."/>
            <person name="Asada M."/>
            <person name="Hakimi H."/>
            <person name="Tanaka T.Q."/>
            <person name="Sugimoto C."/>
            <person name="Kawazu S."/>
        </authorList>
    </citation>
    <scope>NUCLEOTIDE SEQUENCE [LARGE SCALE GENOMIC DNA]</scope>
    <source>
        <strain evidence="11 12">Miyake</strain>
    </source>
</reference>
<dbReference type="VEuPathDB" id="PiroplasmaDB:BOVATA_013160"/>
<comment type="caution">
    <text evidence="11">The sequence shown here is derived from an EMBL/GenBank/DDBJ whole genome shotgun (WGS) entry which is preliminary data.</text>
</comment>
<comment type="similarity">
    <text evidence="2">Belongs to the TRAFAC class TrmE-Era-EngA-EngB-Septin-like GTPase superfamily. EngB GTPase family.</text>
</comment>
<dbReference type="InterPro" id="IPR030393">
    <property type="entry name" value="G_ENGB_dom"/>
</dbReference>
<dbReference type="CDD" id="cd01876">
    <property type="entry name" value="YihA_EngB"/>
    <property type="match status" value="1"/>
</dbReference>
<dbReference type="OrthoDB" id="391988at2759"/>
<feature type="domain" description="EngB-type G" evidence="10">
    <location>
        <begin position="74"/>
        <end position="269"/>
    </location>
</feature>
<dbReference type="AlphaFoldDB" id="A0A2H6KA08"/>
<evidence type="ECO:0000313" key="11">
    <source>
        <dbReference type="EMBL" id="GBE59823.1"/>
    </source>
</evidence>
<evidence type="ECO:0000256" key="1">
    <source>
        <dbReference type="ARBA" id="ARBA00001946"/>
    </source>
</evidence>
<sequence length="278" mass="31180">MRGAAAARRLLNRPTVAAPYLARPFVNIYDLEGNTEAPFLSDANVKYATKLFEKRVNPNPVYVADTLDDAPRRKTPQVAILGHSNVGKSSLLNSLLYGQMVPRFAKDVRSNAKMLKEPVFAPVSDNPGRTRHMFTFDLGGDLSLVDLPGYGYAKVPDNLRNEWSVLVNKYLTQAPSLQRLLSLIDSHKGPEELDIKLWDMLQEMRLPFQVVLTKCEALRPHELHLVCQRTVEMLKAYGDCVHPYVHATSALRQLGIAELKLSIAHIAYTHAAKRNLVQ</sequence>
<proteinExistence type="inferred from homology"/>
<dbReference type="GO" id="GO:0005525">
    <property type="term" value="F:GTP binding"/>
    <property type="evidence" value="ECO:0007669"/>
    <property type="project" value="UniProtKB-KW"/>
</dbReference>
<protein>
    <submittedName>
        <fullName evidence="11">GTP-binding protein</fullName>
    </submittedName>
</protein>
<keyword evidence="6" id="KW-0460">Magnesium</keyword>
<keyword evidence="4" id="KW-0479">Metal-binding</keyword>
<evidence type="ECO:0000256" key="9">
    <source>
        <dbReference type="ARBA" id="ARBA00023306"/>
    </source>
</evidence>
<keyword evidence="8" id="KW-0717">Septation</keyword>
<organism evidence="11 12">
    <name type="scientific">Babesia ovata</name>
    <dbReference type="NCBI Taxonomy" id="189622"/>
    <lineage>
        <taxon>Eukaryota</taxon>
        <taxon>Sar</taxon>
        <taxon>Alveolata</taxon>
        <taxon>Apicomplexa</taxon>
        <taxon>Aconoidasida</taxon>
        <taxon>Piroplasmida</taxon>
        <taxon>Babesiidae</taxon>
        <taxon>Babesia</taxon>
    </lineage>
</organism>
<dbReference type="EMBL" id="BDSA01000001">
    <property type="protein sequence ID" value="GBE59823.1"/>
    <property type="molecule type" value="Genomic_DNA"/>
</dbReference>
<dbReference type="Pfam" id="PF01926">
    <property type="entry name" value="MMR_HSR1"/>
    <property type="match status" value="1"/>
</dbReference>
<dbReference type="Proteomes" id="UP000236319">
    <property type="component" value="Unassembled WGS sequence"/>
</dbReference>
<dbReference type="InterPro" id="IPR006073">
    <property type="entry name" value="GTP-bd"/>
</dbReference>
<dbReference type="InterPro" id="IPR027417">
    <property type="entry name" value="P-loop_NTPase"/>
</dbReference>
<name>A0A2H6KA08_9APIC</name>
<evidence type="ECO:0000256" key="5">
    <source>
        <dbReference type="ARBA" id="ARBA00022741"/>
    </source>
</evidence>
<evidence type="ECO:0000256" key="7">
    <source>
        <dbReference type="ARBA" id="ARBA00023134"/>
    </source>
</evidence>
<keyword evidence="12" id="KW-1185">Reference proteome</keyword>
<dbReference type="PANTHER" id="PTHR11649:SF13">
    <property type="entry name" value="ENGB-TYPE G DOMAIN-CONTAINING PROTEIN"/>
    <property type="match status" value="1"/>
</dbReference>
<dbReference type="GO" id="GO:0051301">
    <property type="term" value="P:cell division"/>
    <property type="evidence" value="ECO:0007669"/>
    <property type="project" value="UniProtKB-KW"/>
</dbReference>
<dbReference type="GeneID" id="39873593"/>
<evidence type="ECO:0000256" key="2">
    <source>
        <dbReference type="ARBA" id="ARBA00009638"/>
    </source>
</evidence>
<comment type="cofactor">
    <cofactor evidence="1">
        <name>Mg(2+)</name>
        <dbReference type="ChEBI" id="CHEBI:18420"/>
    </cofactor>
</comment>
<keyword evidence="3" id="KW-0132">Cell division</keyword>
<dbReference type="SUPFAM" id="SSF52540">
    <property type="entry name" value="P-loop containing nucleoside triphosphate hydrolases"/>
    <property type="match status" value="1"/>
</dbReference>